<dbReference type="GO" id="GO:0009225">
    <property type="term" value="P:nucleotide-sugar metabolic process"/>
    <property type="evidence" value="ECO:0007669"/>
    <property type="project" value="InterPro"/>
</dbReference>
<keyword evidence="6" id="KW-0520">NAD</keyword>
<evidence type="ECO:0000256" key="4">
    <source>
        <dbReference type="ARBA" id="ARBA00011990"/>
    </source>
</evidence>
<feature type="domain" description="NAD(P)-binding" evidence="9">
    <location>
        <begin position="5"/>
        <end position="305"/>
    </location>
</feature>
<evidence type="ECO:0000256" key="3">
    <source>
        <dbReference type="ARBA" id="ARBA00008178"/>
    </source>
</evidence>
<dbReference type="PROSITE" id="PS00061">
    <property type="entry name" value="ADH_SHORT"/>
    <property type="match status" value="1"/>
</dbReference>
<dbReference type="EC" id="4.2.1.46" evidence="4 8"/>
<dbReference type="EMBL" id="AF322256">
    <property type="protein sequence ID" value="AAL15610.1"/>
    <property type="molecule type" value="Genomic_DNA"/>
</dbReference>
<evidence type="ECO:0000256" key="2">
    <source>
        <dbReference type="ARBA" id="ARBA00001911"/>
    </source>
</evidence>
<dbReference type="Gene3D" id="3.90.25.10">
    <property type="entry name" value="UDP-galactose 4-epimerase, domain 1"/>
    <property type="match status" value="1"/>
</dbReference>
<dbReference type="InterPro" id="IPR005888">
    <property type="entry name" value="dTDP_Gluc_deHydtase"/>
</dbReference>
<comment type="similarity">
    <text evidence="3 8">Belongs to the NAD(P)-dependent epimerase/dehydratase family. dTDP-glucose dehydratase subfamily.</text>
</comment>
<name>Q93F96_STRAT</name>
<dbReference type="AlphaFoldDB" id="Q93F96"/>
<accession>Q93F96</accession>
<evidence type="ECO:0000256" key="8">
    <source>
        <dbReference type="RuleBase" id="RU004473"/>
    </source>
</evidence>
<dbReference type="Pfam" id="PF16363">
    <property type="entry name" value="GDP_Man_Dehyd"/>
    <property type="match status" value="1"/>
</dbReference>
<proteinExistence type="inferred from homology"/>
<protein>
    <recommendedName>
        <fullName evidence="5 8">dTDP-glucose 4,6-dehydratase</fullName>
        <ecNumber evidence="4 8">4.2.1.46</ecNumber>
    </recommendedName>
</protein>
<dbReference type="GO" id="GO:0008460">
    <property type="term" value="F:dTDP-glucose 4,6-dehydratase activity"/>
    <property type="evidence" value="ECO:0007669"/>
    <property type="project" value="UniProtKB-EC"/>
</dbReference>
<reference evidence="10" key="1">
    <citation type="journal article" date="2002" name="Arch. Microbiol.">
        <title>Cloning and analysis of the simocyclinone biosynthetic gene cluster of Streptomyces antibioticus Tu 6040.</title>
        <authorList>
            <person name="Galm U."/>
            <person name="Schimana J."/>
            <person name="Fiedler H.-P."/>
            <person name="Schmidt J."/>
            <person name="Li S.-M."/>
            <person name="Heide L."/>
        </authorList>
    </citation>
    <scope>NUCLEOTIDE SEQUENCE</scope>
    <source>
        <strain evidence="10">Tu 6040</strain>
    </source>
</reference>
<evidence type="ECO:0000256" key="5">
    <source>
        <dbReference type="ARBA" id="ARBA00016977"/>
    </source>
</evidence>
<evidence type="ECO:0000256" key="6">
    <source>
        <dbReference type="ARBA" id="ARBA00023027"/>
    </source>
</evidence>
<keyword evidence="7 8" id="KW-0456">Lyase</keyword>
<dbReference type="InterPro" id="IPR016040">
    <property type="entry name" value="NAD(P)-bd_dom"/>
</dbReference>
<dbReference type="CDD" id="cd05246">
    <property type="entry name" value="dTDP_GD_SDR_e"/>
    <property type="match status" value="1"/>
</dbReference>
<evidence type="ECO:0000313" key="10">
    <source>
        <dbReference type="EMBL" id="AAL15610.1"/>
    </source>
</evidence>
<dbReference type="Gene3D" id="3.40.50.720">
    <property type="entry name" value="NAD(P)-binding Rossmann-like Domain"/>
    <property type="match status" value="1"/>
</dbReference>
<dbReference type="InterPro" id="IPR020904">
    <property type="entry name" value="Sc_DH/Rdtase_CS"/>
</dbReference>
<sequence length="319" mass="34512">MRVAVTGGAGFIGSNFVRDLVGERFAALDVQHVVVLDNLTYAGTLDNLTGVLDDVEFHRTDICDTQAVTRQIVGCDAVVHFAAESHVDRSISSGLPFMRSNVLGTQSVLEAAAAAGAARFVHISTDEVYGSIPVGATGEDAPLAPNSPYAASKAGSDLVALAFARTHGLPVTVTRCSNNYGPYQNPEKAIPHFVTTLLRGGDIPLYGAGTNVRDWLHVGDHGKAVALLLAGTPKEQVYNIGGGHQITNLQLAHIILDELGLDADRVSFVPDRKAHDARYCVDDSRLREEFGYRPERDFAEAIRETISWYSDNRSWWTHD</sequence>
<dbReference type="InterPro" id="IPR036291">
    <property type="entry name" value="NAD(P)-bd_dom_sf"/>
</dbReference>
<dbReference type="NCBIfam" id="TIGR01181">
    <property type="entry name" value="dTDP_gluc_dehyt"/>
    <property type="match status" value="1"/>
</dbReference>
<comment type="catalytic activity">
    <reaction evidence="1 8">
        <text>dTDP-alpha-D-glucose = dTDP-4-dehydro-6-deoxy-alpha-D-glucose + H2O</text>
        <dbReference type="Rhea" id="RHEA:17221"/>
        <dbReference type="ChEBI" id="CHEBI:15377"/>
        <dbReference type="ChEBI" id="CHEBI:57477"/>
        <dbReference type="ChEBI" id="CHEBI:57649"/>
        <dbReference type="EC" id="4.2.1.46"/>
    </reaction>
</comment>
<comment type="cofactor">
    <cofactor evidence="2 8">
        <name>NAD(+)</name>
        <dbReference type="ChEBI" id="CHEBI:57540"/>
    </cofactor>
</comment>
<evidence type="ECO:0000256" key="1">
    <source>
        <dbReference type="ARBA" id="ARBA00001539"/>
    </source>
</evidence>
<evidence type="ECO:0000256" key="7">
    <source>
        <dbReference type="ARBA" id="ARBA00023239"/>
    </source>
</evidence>
<gene>
    <name evidence="10" type="primary">sim24</name>
</gene>
<dbReference type="PANTHER" id="PTHR43000">
    <property type="entry name" value="DTDP-D-GLUCOSE 4,6-DEHYDRATASE-RELATED"/>
    <property type="match status" value="1"/>
</dbReference>
<evidence type="ECO:0000259" key="9">
    <source>
        <dbReference type="Pfam" id="PF16363"/>
    </source>
</evidence>
<dbReference type="SUPFAM" id="SSF51735">
    <property type="entry name" value="NAD(P)-binding Rossmann-fold domains"/>
    <property type="match status" value="1"/>
</dbReference>
<organism evidence="10">
    <name type="scientific">Streptomyces antibioticus</name>
    <dbReference type="NCBI Taxonomy" id="1890"/>
    <lineage>
        <taxon>Bacteria</taxon>
        <taxon>Bacillati</taxon>
        <taxon>Actinomycetota</taxon>
        <taxon>Actinomycetes</taxon>
        <taxon>Kitasatosporales</taxon>
        <taxon>Streptomycetaceae</taxon>
        <taxon>Streptomyces</taxon>
    </lineage>
</organism>